<organism evidence="10">
    <name type="scientific">Daucus carota subsp. sativus</name>
    <name type="common">Carrot</name>
    <dbReference type="NCBI Taxonomy" id="79200"/>
    <lineage>
        <taxon>Eukaryota</taxon>
        <taxon>Viridiplantae</taxon>
        <taxon>Streptophyta</taxon>
        <taxon>Embryophyta</taxon>
        <taxon>Tracheophyta</taxon>
        <taxon>Spermatophyta</taxon>
        <taxon>Magnoliopsida</taxon>
        <taxon>eudicotyledons</taxon>
        <taxon>Gunneridae</taxon>
        <taxon>Pentapetalae</taxon>
        <taxon>asterids</taxon>
        <taxon>campanulids</taxon>
        <taxon>Apiales</taxon>
        <taxon>Apiaceae</taxon>
        <taxon>Apioideae</taxon>
        <taxon>Scandiceae</taxon>
        <taxon>Daucinae</taxon>
        <taxon>Daucus</taxon>
        <taxon>Daucus sect. Daucus</taxon>
    </lineage>
</organism>
<dbReference type="GO" id="GO:0016567">
    <property type="term" value="P:protein ubiquitination"/>
    <property type="evidence" value="ECO:0007669"/>
    <property type="project" value="UniProtKB-UniRule"/>
</dbReference>
<evidence type="ECO:0000256" key="3">
    <source>
        <dbReference type="ARBA" id="ARBA00009993"/>
    </source>
</evidence>
<dbReference type="STRING" id="79200.A0A164VFU1"/>
<dbReference type="SMART" id="SM00512">
    <property type="entry name" value="Skp1"/>
    <property type="match status" value="1"/>
</dbReference>
<dbReference type="FunFam" id="3.30.710.10:FF:000170">
    <property type="entry name" value="SKP1-like protein 5"/>
    <property type="match status" value="1"/>
</dbReference>
<dbReference type="GO" id="GO:0005634">
    <property type="term" value="C:nucleus"/>
    <property type="evidence" value="ECO:0007669"/>
    <property type="project" value="UniProtKB-SubCell"/>
</dbReference>
<dbReference type="Pfam" id="PF01466">
    <property type="entry name" value="Skp1"/>
    <property type="match status" value="1"/>
</dbReference>
<dbReference type="PANTHER" id="PTHR11165">
    <property type="entry name" value="SKP1"/>
    <property type="match status" value="1"/>
</dbReference>
<dbReference type="SUPFAM" id="SSF54695">
    <property type="entry name" value="POZ domain"/>
    <property type="match status" value="1"/>
</dbReference>
<comment type="function">
    <text evidence="6 7">Involved in ubiquitination and subsequent proteasomal degradation of target proteins. Together with CUL1, RBX1 and a F-box protein, it forms a SCF E3 ubiquitin ligase complex. The functional specificity of this complex depends on the type of F-box protein. In the SCF complex, it serves as an adapter that links the F-box protein to CUL1.</text>
</comment>
<keyword evidence="5" id="KW-0539">Nucleus</keyword>
<evidence type="ECO:0000256" key="7">
    <source>
        <dbReference type="PIRNR" id="PIRNR028729"/>
    </source>
</evidence>
<keyword evidence="4 7" id="KW-0833">Ubl conjugation pathway</keyword>
<evidence type="ECO:0000256" key="4">
    <source>
        <dbReference type="ARBA" id="ARBA00022786"/>
    </source>
</evidence>
<sequence>MSSSPKILTLRSSDNETFEVEEEVVVESQTIKHMIEEDCADATIPLANLTSSILAKVIEYCKKHVEFTKLAEADKTSAEDDLKSYDAELVDNANQHVLFDLIVAANYLNIKSLLDLTCQKVADTIKDMKPEEVRKYFNIDNGFTPEEEELVRNENAWAYE</sequence>
<dbReference type="OrthoDB" id="7827685at2759"/>
<dbReference type="Gene3D" id="3.30.710.10">
    <property type="entry name" value="Potassium Channel Kv1.1, Chain A"/>
    <property type="match status" value="1"/>
</dbReference>
<comment type="similarity">
    <text evidence="3 7">Belongs to the SKP1 family.</text>
</comment>
<dbReference type="InterPro" id="IPR036296">
    <property type="entry name" value="SKP1-like_dim_sf"/>
</dbReference>
<dbReference type="InterPro" id="IPR011333">
    <property type="entry name" value="SKP1/BTB/POZ_sf"/>
</dbReference>
<evidence type="ECO:0000256" key="5">
    <source>
        <dbReference type="ARBA" id="ARBA00023242"/>
    </source>
</evidence>
<evidence type="ECO:0000256" key="1">
    <source>
        <dbReference type="ARBA" id="ARBA00004123"/>
    </source>
</evidence>
<dbReference type="UniPathway" id="UPA00143"/>
<evidence type="ECO:0000313" key="10">
    <source>
        <dbReference type="EMBL" id="KZM90284.1"/>
    </source>
</evidence>
<evidence type="ECO:0000256" key="6">
    <source>
        <dbReference type="ARBA" id="ARBA00054396"/>
    </source>
</evidence>
<comment type="subunit">
    <text evidence="7">Part of a SCF (SKP1-cullin-F-box) protein ligase complex.</text>
</comment>
<comment type="caution">
    <text evidence="10">The sequence shown here is derived from an EMBL/GenBank/DDBJ whole genome shotgun (WGS) entry which is preliminary data.</text>
</comment>
<dbReference type="AlphaFoldDB" id="A0A164VFU1"/>
<comment type="subcellular location">
    <subcellularLocation>
        <location evidence="1">Nucleus</location>
    </subcellularLocation>
</comment>
<dbReference type="SUPFAM" id="SSF81382">
    <property type="entry name" value="Skp1 dimerisation domain-like"/>
    <property type="match status" value="1"/>
</dbReference>
<feature type="domain" description="SKP1 component dimerisation" evidence="8">
    <location>
        <begin position="111"/>
        <end position="158"/>
    </location>
</feature>
<evidence type="ECO:0000259" key="8">
    <source>
        <dbReference type="Pfam" id="PF01466"/>
    </source>
</evidence>
<protein>
    <recommendedName>
        <fullName evidence="7">SKP1-like protein</fullName>
    </recommendedName>
</protein>
<dbReference type="PIRSF" id="PIRSF028729">
    <property type="entry name" value="E3_ubiquit_lig_SCF_Skp"/>
    <property type="match status" value="1"/>
</dbReference>
<reference evidence="10" key="1">
    <citation type="journal article" date="2016" name="Nat. Genet.">
        <title>A high-quality carrot genome assembly provides new insights into carotenoid accumulation and asterid genome evolution.</title>
        <authorList>
            <person name="Iorizzo M."/>
            <person name="Ellison S."/>
            <person name="Senalik D."/>
            <person name="Zeng P."/>
            <person name="Satapoomin P."/>
            <person name="Huang J."/>
            <person name="Bowman M."/>
            <person name="Iovene M."/>
            <person name="Sanseverino W."/>
            <person name="Cavagnaro P."/>
            <person name="Yildiz M."/>
            <person name="Macko-Podgorni A."/>
            <person name="Moranska E."/>
            <person name="Grzebelus E."/>
            <person name="Grzebelus D."/>
            <person name="Ashrafi H."/>
            <person name="Zheng Z."/>
            <person name="Cheng S."/>
            <person name="Spooner D."/>
            <person name="Van Deynze A."/>
            <person name="Simon P."/>
        </authorList>
    </citation>
    <scope>NUCLEOTIDE SEQUENCE [LARGE SCALE GENOMIC DNA]</scope>
    <source>
        <tissue evidence="10">Leaf</tissue>
    </source>
</reference>
<dbReference type="Pfam" id="PF03931">
    <property type="entry name" value="Skp1_POZ"/>
    <property type="match status" value="1"/>
</dbReference>
<dbReference type="KEGG" id="dcr:108226880"/>
<proteinExistence type="inferred from homology"/>
<accession>A0A164VFU1</accession>
<dbReference type="GO" id="GO:0006511">
    <property type="term" value="P:ubiquitin-dependent protein catabolic process"/>
    <property type="evidence" value="ECO:0007669"/>
    <property type="project" value="InterPro"/>
</dbReference>
<dbReference type="GO" id="GO:0009867">
    <property type="term" value="P:jasmonic acid mediated signaling pathway"/>
    <property type="evidence" value="ECO:0007669"/>
    <property type="project" value="UniProtKB-ARBA"/>
</dbReference>
<dbReference type="CDD" id="cd18322">
    <property type="entry name" value="BTB_POZ_SKP1"/>
    <property type="match status" value="1"/>
</dbReference>
<dbReference type="InterPro" id="IPR016073">
    <property type="entry name" value="Skp1_comp_POZ"/>
</dbReference>
<gene>
    <name evidence="10" type="ORF">DCAR_022351</name>
</gene>
<name>A0A164VFU1_DAUCS</name>
<evidence type="ECO:0000256" key="2">
    <source>
        <dbReference type="ARBA" id="ARBA00004906"/>
    </source>
</evidence>
<feature type="domain" description="SKP1 component POZ" evidence="9">
    <location>
        <begin position="7"/>
        <end position="65"/>
    </location>
</feature>
<dbReference type="InterPro" id="IPR016072">
    <property type="entry name" value="Skp1_comp_dimer"/>
</dbReference>
<dbReference type="EMBL" id="LNRQ01000006">
    <property type="protein sequence ID" value="KZM90284.1"/>
    <property type="molecule type" value="Genomic_DNA"/>
</dbReference>
<evidence type="ECO:0000259" key="9">
    <source>
        <dbReference type="Pfam" id="PF03931"/>
    </source>
</evidence>
<comment type="pathway">
    <text evidence="2 7">Protein modification; protein ubiquitination.</text>
</comment>
<dbReference type="InterPro" id="IPR016897">
    <property type="entry name" value="SKP1"/>
</dbReference>
<dbReference type="Gramene" id="KZM90284">
    <property type="protein sequence ID" value="KZM90284"/>
    <property type="gene ID" value="DCAR_022351"/>
</dbReference>
<dbReference type="InterPro" id="IPR001232">
    <property type="entry name" value="SKP1-like"/>
</dbReference>